<comment type="similarity">
    <text evidence="2">Belongs to the EARLY FLOWERING 4 family.</text>
</comment>
<dbReference type="PANTHER" id="PTHR33469:SF1">
    <property type="entry name" value="PROTEIN ELF4-LIKE 1"/>
    <property type="match status" value="1"/>
</dbReference>
<dbReference type="InterPro" id="IPR009741">
    <property type="entry name" value="EARLY_FLOWERING_4_dom"/>
</dbReference>
<reference evidence="7 8" key="1">
    <citation type="journal article" date="2019" name="G3 (Bethesda)">
        <title>Sequencing of a Wild Apple (Malus baccata) Genome Unravels the Differences Between Cultivated and Wild Apple Species Regarding Disease Resistance and Cold Tolerance.</title>
        <authorList>
            <person name="Chen X."/>
        </authorList>
    </citation>
    <scope>NUCLEOTIDE SEQUENCE [LARGE SCALE GENOMIC DNA]</scope>
    <source>
        <strain evidence="8">cv. Shandingzi</strain>
        <tissue evidence="7">Leaves</tissue>
    </source>
</reference>
<dbReference type="Proteomes" id="UP000315295">
    <property type="component" value="Unassembled WGS sequence"/>
</dbReference>
<evidence type="ECO:0000256" key="4">
    <source>
        <dbReference type="ARBA" id="ARBA00023242"/>
    </source>
</evidence>
<dbReference type="STRING" id="106549.A0A540KEQ6"/>
<sequence length="142" mass="16140">MDDDATRTDIHRKKSRKRRLSAAEERSNDELDQEVDVEVWEALSKSFMQVQSVLDQNRALIQQANDNHQSRAPDDLTRNVSLIREINSNISKVISIYSDLSANFSGIVHQHRAAISPAKNDNDRRETGDRKLDPVKSGVESQ</sequence>
<evidence type="ECO:0000313" key="8">
    <source>
        <dbReference type="Proteomes" id="UP000315295"/>
    </source>
</evidence>
<evidence type="ECO:0000256" key="3">
    <source>
        <dbReference type="ARBA" id="ARBA00023108"/>
    </source>
</evidence>
<keyword evidence="8" id="KW-1185">Reference proteome</keyword>
<proteinExistence type="inferred from homology"/>
<dbReference type="GO" id="GO:0042753">
    <property type="term" value="P:positive regulation of circadian rhythm"/>
    <property type="evidence" value="ECO:0007669"/>
    <property type="project" value="InterPro"/>
</dbReference>
<evidence type="ECO:0000256" key="2">
    <source>
        <dbReference type="ARBA" id="ARBA00009514"/>
    </source>
</evidence>
<dbReference type="GO" id="GO:0009649">
    <property type="term" value="P:entrainment of circadian clock"/>
    <property type="evidence" value="ECO:0007669"/>
    <property type="project" value="TreeGrafter"/>
</dbReference>
<accession>A0A540KEQ6</accession>
<dbReference type="PANTHER" id="PTHR33469">
    <property type="entry name" value="PROTEIN ELF4-LIKE 4"/>
    <property type="match status" value="1"/>
</dbReference>
<comment type="caution">
    <text evidence="7">The sequence shown here is derived from an EMBL/GenBank/DDBJ whole genome shotgun (WGS) entry which is preliminary data.</text>
</comment>
<evidence type="ECO:0000256" key="5">
    <source>
        <dbReference type="SAM" id="MobiDB-lite"/>
    </source>
</evidence>
<dbReference type="GO" id="GO:0048511">
    <property type="term" value="P:rhythmic process"/>
    <property type="evidence" value="ECO:0007669"/>
    <property type="project" value="UniProtKB-KW"/>
</dbReference>
<comment type="subcellular location">
    <subcellularLocation>
        <location evidence="1">Nucleus</location>
    </subcellularLocation>
</comment>
<feature type="compositionally biased region" description="Basic and acidic residues" evidence="5">
    <location>
        <begin position="120"/>
        <end position="134"/>
    </location>
</feature>
<name>A0A540KEQ6_MALBA</name>
<dbReference type="GO" id="GO:0005634">
    <property type="term" value="C:nucleus"/>
    <property type="evidence" value="ECO:0007669"/>
    <property type="project" value="UniProtKB-SubCell"/>
</dbReference>
<gene>
    <name evidence="7" type="ORF">C1H46_041750</name>
</gene>
<protein>
    <recommendedName>
        <fullName evidence="6">Protein EARLY FLOWERING 4 domain-containing protein</fullName>
    </recommendedName>
</protein>
<evidence type="ECO:0000256" key="1">
    <source>
        <dbReference type="ARBA" id="ARBA00004123"/>
    </source>
</evidence>
<keyword evidence="3" id="KW-0090">Biological rhythms</keyword>
<dbReference type="Pfam" id="PF07011">
    <property type="entry name" value="Elf4"/>
    <property type="match status" value="1"/>
</dbReference>
<dbReference type="EMBL" id="VIEB01001373">
    <property type="protein sequence ID" value="TQD72714.1"/>
    <property type="molecule type" value="Genomic_DNA"/>
</dbReference>
<feature type="compositionally biased region" description="Basic residues" evidence="5">
    <location>
        <begin position="10"/>
        <end position="20"/>
    </location>
</feature>
<feature type="region of interest" description="Disordered" evidence="5">
    <location>
        <begin position="1"/>
        <end position="32"/>
    </location>
</feature>
<dbReference type="AlphaFoldDB" id="A0A540KEQ6"/>
<organism evidence="7 8">
    <name type="scientific">Malus baccata</name>
    <name type="common">Siberian crab apple</name>
    <name type="synonym">Pyrus baccata</name>
    <dbReference type="NCBI Taxonomy" id="106549"/>
    <lineage>
        <taxon>Eukaryota</taxon>
        <taxon>Viridiplantae</taxon>
        <taxon>Streptophyta</taxon>
        <taxon>Embryophyta</taxon>
        <taxon>Tracheophyta</taxon>
        <taxon>Spermatophyta</taxon>
        <taxon>Magnoliopsida</taxon>
        <taxon>eudicotyledons</taxon>
        <taxon>Gunneridae</taxon>
        <taxon>Pentapetalae</taxon>
        <taxon>rosids</taxon>
        <taxon>fabids</taxon>
        <taxon>Rosales</taxon>
        <taxon>Rosaceae</taxon>
        <taxon>Amygdaloideae</taxon>
        <taxon>Maleae</taxon>
        <taxon>Malus</taxon>
    </lineage>
</organism>
<feature type="region of interest" description="Disordered" evidence="5">
    <location>
        <begin position="115"/>
        <end position="142"/>
    </location>
</feature>
<evidence type="ECO:0000259" key="6">
    <source>
        <dbReference type="Pfam" id="PF07011"/>
    </source>
</evidence>
<keyword evidence="4" id="KW-0539">Nucleus</keyword>
<feature type="domain" description="Protein EARLY FLOWERING 4" evidence="6">
    <location>
        <begin position="34"/>
        <end position="113"/>
    </location>
</feature>
<dbReference type="InterPro" id="IPR040462">
    <property type="entry name" value="EARLY_FLOWERING_4"/>
</dbReference>
<evidence type="ECO:0000313" key="7">
    <source>
        <dbReference type="EMBL" id="TQD72714.1"/>
    </source>
</evidence>